<name>A0ABR1BHW1_NECAM</name>
<organism evidence="1 2">
    <name type="scientific">Necator americanus</name>
    <name type="common">Human hookworm</name>
    <dbReference type="NCBI Taxonomy" id="51031"/>
    <lineage>
        <taxon>Eukaryota</taxon>
        <taxon>Metazoa</taxon>
        <taxon>Ecdysozoa</taxon>
        <taxon>Nematoda</taxon>
        <taxon>Chromadorea</taxon>
        <taxon>Rhabditida</taxon>
        <taxon>Rhabditina</taxon>
        <taxon>Rhabditomorpha</taxon>
        <taxon>Strongyloidea</taxon>
        <taxon>Ancylostomatidae</taxon>
        <taxon>Bunostominae</taxon>
        <taxon>Necator</taxon>
    </lineage>
</organism>
<dbReference type="EMBL" id="JAVFWL010000001">
    <property type="protein sequence ID" value="KAK6726082.1"/>
    <property type="molecule type" value="Genomic_DNA"/>
</dbReference>
<evidence type="ECO:0000313" key="1">
    <source>
        <dbReference type="EMBL" id="KAK6726082.1"/>
    </source>
</evidence>
<gene>
    <name evidence="1" type="primary">Necator_chrI.g532</name>
    <name evidence="1" type="ORF">RB195_004410</name>
</gene>
<sequence>MSVCLLEGHSGEHVAILCEEYEKLRPTDGRLIKSTDESACRRSSLFPGTGAIDRYNFNFELSRLQLPSGKMQLVQYLPQVYSATNGVGECSRRHGFELTSAEFSEFCDRLAALPVIERGTYKRSRGLALLGQPYDLVNALPQPENFGDIPGSTLSKMIQEYSRGMDVIKKRRKTLFTYSDELVDKKKIEFYESMIEKLDKLLSI</sequence>
<keyword evidence="2" id="KW-1185">Reference proteome</keyword>
<accession>A0ABR1BHW1</accession>
<comment type="caution">
    <text evidence="1">The sequence shown here is derived from an EMBL/GenBank/DDBJ whole genome shotgun (WGS) entry which is preliminary data.</text>
</comment>
<proteinExistence type="predicted"/>
<reference evidence="1 2" key="1">
    <citation type="submission" date="2023-08" db="EMBL/GenBank/DDBJ databases">
        <title>A Necator americanus chromosomal reference genome.</title>
        <authorList>
            <person name="Ilik V."/>
            <person name="Petrzelkova K.J."/>
            <person name="Pardy F."/>
            <person name="Fuh T."/>
            <person name="Niatou-Singa F.S."/>
            <person name="Gouil Q."/>
            <person name="Baker L."/>
            <person name="Ritchie M.E."/>
            <person name="Jex A.R."/>
            <person name="Gazzola D."/>
            <person name="Li H."/>
            <person name="Toshio Fujiwara R."/>
            <person name="Zhan B."/>
            <person name="Aroian R.V."/>
            <person name="Pafco B."/>
            <person name="Schwarz E.M."/>
        </authorList>
    </citation>
    <scope>NUCLEOTIDE SEQUENCE [LARGE SCALE GENOMIC DNA]</scope>
    <source>
        <strain evidence="1 2">Aroian</strain>
        <tissue evidence="1">Whole animal</tissue>
    </source>
</reference>
<dbReference type="Proteomes" id="UP001303046">
    <property type="component" value="Unassembled WGS sequence"/>
</dbReference>
<protein>
    <submittedName>
        <fullName evidence="1">Uncharacterized protein</fullName>
    </submittedName>
</protein>
<evidence type="ECO:0000313" key="2">
    <source>
        <dbReference type="Proteomes" id="UP001303046"/>
    </source>
</evidence>